<comment type="similarity">
    <text evidence="1">Belongs to the type-I restriction system S methylase family.</text>
</comment>
<dbReference type="PANTHER" id="PTHR43140:SF1">
    <property type="entry name" value="TYPE I RESTRICTION ENZYME ECOKI SPECIFICITY SUBUNIT"/>
    <property type="match status" value="1"/>
</dbReference>
<dbReference type="GO" id="GO:0003677">
    <property type="term" value="F:DNA binding"/>
    <property type="evidence" value="ECO:0007669"/>
    <property type="project" value="UniProtKB-KW"/>
</dbReference>
<name>A0A1B8ZZS2_9FLAO</name>
<evidence type="ECO:0000259" key="4">
    <source>
        <dbReference type="Pfam" id="PF01420"/>
    </source>
</evidence>
<organism evidence="5 6">
    <name type="scientific">Chryseobacterium artocarpi</name>
    <dbReference type="NCBI Taxonomy" id="1414727"/>
    <lineage>
        <taxon>Bacteria</taxon>
        <taxon>Pseudomonadati</taxon>
        <taxon>Bacteroidota</taxon>
        <taxon>Flavobacteriia</taxon>
        <taxon>Flavobacteriales</taxon>
        <taxon>Weeksellaceae</taxon>
        <taxon>Chryseobacterium group</taxon>
        <taxon>Chryseobacterium</taxon>
    </lineage>
</organism>
<dbReference type="REBASE" id="171399">
    <property type="entry name" value="S.CarUTM3ORF850P"/>
</dbReference>
<protein>
    <recommendedName>
        <fullName evidence="4">Type I restriction modification DNA specificity domain-containing protein</fullName>
    </recommendedName>
</protein>
<dbReference type="AlphaFoldDB" id="A0A1B8ZZS2"/>
<dbReference type="RefSeq" id="WP_065392800.1">
    <property type="nucleotide sequence ID" value="NZ_MAYH01000001.1"/>
</dbReference>
<dbReference type="Proteomes" id="UP000092651">
    <property type="component" value="Unassembled WGS sequence"/>
</dbReference>
<dbReference type="InterPro" id="IPR000055">
    <property type="entry name" value="Restrct_endonuc_typeI_TRD"/>
</dbReference>
<accession>A0A1B8ZZS2</accession>
<dbReference type="CDD" id="cd17521">
    <property type="entry name" value="RMtype1_S_Sau13435ORF2165P_TRD2-CR2_like"/>
    <property type="match status" value="1"/>
</dbReference>
<keyword evidence="2" id="KW-0680">Restriction system</keyword>
<dbReference type="InterPro" id="IPR044946">
    <property type="entry name" value="Restrct_endonuc_typeI_TRD_sf"/>
</dbReference>
<comment type="caution">
    <text evidence="5">The sequence shown here is derived from an EMBL/GenBank/DDBJ whole genome shotgun (WGS) entry which is preliminary data.</text>
</comment>
<dbReference type="EMBL" id="MAYH01000001">
    <property type="protein sequence ID" value="OCA77044.1"/>
    <property type="molecule type" value="Genomic_DNA"/>
</dbReference>
<dbReference type="OrthoDB" id="9816225at2"/>
<dbReference type="PANTHER" id="PTHR43140">
    <property type="entry name" value="TYPE-1 RESTRICTION ENZYME ECOKI SPECIFICITY PROTEIN"/>
    <property type="match status" value="1"/>
</dbReference>
<dbReference type="Pfam" id="PF01420">
    <property type="entry name" value="Methylase_S"/>
    <property type="match status" value="2"/>
</dbReference>
<keyword evidence="3" id="KW-0238">DNA-binding</keyword>
<evidence type="ECO:0000256" key="1">
    <source>
        <dbReference type="ARBA" id="ARBA00010923"/>
    </source>
</evidence>
<dbReference type="CDD" id="cd17517">
    <property type="entry name" value="RMtype1_S_EcoKI_StySPI-TRD2-CR2_like"/>
    <property type="match status" value="1"/>
</dbReference>
<evidence type="ECO:0000313" key="6">
    <source>
        <dbReference type="Proteomes" id="UP000092651"/>
    </source>
</evidence>
<dbReference type="InterPro" id="IPR051212">
    <property type="entry name" value="Type-I_RE_S_subunit"/>
</dbReference>
<feature type="domain" description="Type I restriction modification DNA specificity" evidence="4">
    <location>
        <begin position="241"/>
        <end position="388"/>
    </location>
</feature>
<proteinExistence type="inferred from homology"/>
<evidence type="ECO:0000256" key="2">
    <source>
        <dbReference type="ARBA" id="ARBA00022747"/>
    </source>
</evidence>
<dbReference type="Gene3D" id="3.90.220.20">
    <property type="entry name" value="DNA methylase specificity domains"/>
    <property type="match status" value="2"/>
</dbReference>
<dbReference type="GO" id="GO:0009307">
    <property type="term" value="P:DNA restriction-modification system"/>
    <property type="evidence" value="ECO:0007669"/>
    <property type="project" value="UniProtKB-KW"/>
</dbReference>
<evidence type="ECO:0000313" key="5">
    <source>
        <dbReference type="EMBL" id="OCA77044.1"/>
    </source>
</evidence>
<sequence>MITELPKNWIETNLGTVTTKPQYGWTTKSQNFGDYKYLRTTDIGKGNIKWDEVPFCVDLPKNLDDYILSKNDIVISRAGSIGFSYLVEEIESNVLYASYLIRFKPLIYPKLISYFLQSNSYWKAVSDSAVGIAVKNINAPKLQSIPFPLPPLPEQERIVAKLDALFAQHEAMKNALKRIPQLLKDFRQQVLRQAITGRLTEKLRMEKNTHKWEEINFESIMIGTPKNGAYYPRNQYGSGTKIIRIDNFYDGKLKDWEVVQKVEIPEKDKEFYKLETDNILINRVNSIEYLGKCMLVEKIHEDAIFESNMMRIILNKNKVSPQFIKTFLVSPLGLKELKKNAKNAVNQASINQQDIKNVRINLPPLKEQQEIVSRVESLFAKADTIEKYYKTLKEKIDSLPQAILHKAFKGELVPQLPTDGDAKDLLEEILKLKKELKKK</sequence>
<gene>
    <name evidence="5" type="ORF">BBI01_00845</name>
</gene>
<feature type="domain" description="Type I restriction modification DNA specificity" evidence="4">
    <location>
        <begin position="29"/>
        <end position="179"/>
    </location>
</feature>
<dbReference type="SUPFAM" id="SSF116734">
    <property type="entry name" value="DNA methylase specificity domain"/>
    <property type="match status" value="2"/>
</dbReference>
<evidence type="ECO:0000256" key="3">
    <source>
        <dbReference type="ARBA" id="ARBA00023125"/>
    </source>
</evidence>
<reference evidence="5 6" key="1">
    <citation type="submission" date="2016-07" db="EMBL/GenBank/DDBJ databases">
        <authorList>
            <person name="Jeong J.-J."/>
            <person name="Kim D.W."/>
            <person name="Sang M.K."/>
            <person name="Choi I.-G."/>
            <person name="Kim K.D."/>
        </authorList>
    </citation>
    <scope>NUCLEOTIDE SEQUENCE [LARGE SCALE GENOMIC DNA]</scope>
    <source>
        <strain evidence="5 6">UTM-3</strain>
    </source>
</reference>
<keyword evidence="6" id="KW-1185">Reference proteome</keyword>